<dbReference type="EMBL" id="JACYTQ010000005">
    <property type="protein sequence ID" value="MBD8489934.1"/>
    <property type="molecule type" value="Genomic_DNA"/>
</dbReference>
<comment type="caution">
    <text evidence="1">The sequence shown here is derived from an EMBL/GenBank/DDBJ whole genome shotgun (WGS) entry which is preliminary data.</text>
</comment>
<dbReference type="InterPro" id="IPR009097">
    <property type="entry name" value="Cyclic_Pdiesterase"/>
</dbReference>
<organism evidence="1 2">
    <name type="scientific">Echinicola arenosa</name>
    <dbReference type="NCBI Taxonomy" id="2774144"/>
    <lineage>
        <taxon>Bacteria</taxon>
        <taxon>Pseudomonadati</taxon>
        <taxon>Bacteroidota</taxon>
        <taxon>Cytophagia</taxon>
        <taxon>Cytophagales</taxon>
        <taxon>Cyclobacteriaceae</taxon>
        <taxon>Echinicola</taxon>
    </lineage>
</organism>
<dbReference type="Gene3D" id="3.90.1140.10">
    <property type="entry name" value="Cyclic phosphodiesterase"/>
    <property type="match status" value="1"/>
</dbReference>
<sequence length="226" mass="26210">MDLNKHYDQLFENSLIKVKTDQYEIDKQIQSPSDSRRGLTLLARPSLETKGQIQKFLVILKGLEPDQYYYPDSDLHMTVLSIISCYVGFELKNIRVPDYIELVQKSLKGVQPFKIKLKGGTFSPAGILVKGYPENNTLQQLRNQLRDNFKGADLEQSLDKRYAIQTAHSTIMRFSSPLLRKEQLIAKIEQYKDHDFGSFTVDSLELVYNDWYQRDSKVKLLTKLLI</sequence>
<name>A0ABR9AQP7_9BACT</name>
<evidence type="ECO:0000313" key="2">
    <source>
        <dbReference type="Proteomes" id="UP000647133"/>
    </source>
</evidence>
<evidence type="ECO:0000313" key="1">
    <source>
        <dbReference type="EMBL" id="MBD8489934.1"/>
    </source>
</evidence>
<gene>
    <name evidence="1" type="ORF">IFO69_14350</name>
</gene>
<reference evidence="1 2" key="1">
    <citation type="submission" date="2020-09" db="EMBL/GenBank/DDBJ databases">
        <title>Echinicola sp. CAU 1574 isolated from sand of Sido Beach.</title>
        <authorList>
            <person name="Kim W."/>
        </authorList>
    </citation>
    <scope>NUCLEOTIDE SEQUENCE [LARGE SCALE GENOMIC DNA]</scope>
    <source>
        <strain evidence="1 2">CAU 1574</strain>
    </source>
</reference>
<protein>
    <submittedName>
        <fullName evidence="1">Mutarotase</fullName>
    </submittedName>
</protein>
<dbReference type="Pfam" id="PF13563">
    <property type="entry name" value="2_5_RNA_ligase2"/>
    <property type="match status" value="1"/>
</dbReference>
<dbReference type="Proteomes" id="UP000647133">
    <property type="component" value="Unassembled WGS sequence"/>
</dbReference>
<dbReference type="RefSeq" id="WP_192010822.1">
    <property type="nucleotide sequence ID" value="NZ_JACYTQ010000005.1"/>
</dbReference>
<accession>A0ABR9AQP7</accession>
<keyword evidence="2" id="KW-1185">Reference proteome</keyword>
<proteinExistence type="predicted"/>
<dbReference type="SUPFAM" id="SSF55144">
    <property type="entry name" value="LigT-like"/>
    <property type="match status" value="1"/>
</dbReference>